<dbReference type="Gramene" id="KCW86432">
    <property type="protein sequence ID" value="KCW86432"/>
    <property type="gene ID" value="EUGRSUZ_B03098"/>
</dbReference>
<accession>A0A059D7A0</accession>
<proteinExistence type="predicted"/>
<dbReference type="EMBL" id="KK198754">
    <property type="protein sequence ID" value="KCW86432.1"/>
    <property type="molecule type" value="Genomic_DNA"/>
</dbReference>
<organism evidence="1">
    <name type="scientific">Eucalyptus grandis</name>
    <name type="common">Flooded gum</name>
    <dbReference type="NCBI Taxonomy" id="71139"/>
    <lineage>
        <taxon>Eukaryota</taxon>
        <taxon>Viridiplantae</taxon>
        <taxon>Streptophyta</taxon>
        <taxon>Embryophyta</taxon>
        <taxon>Tracheophyta</taxon>
        <taxon>Spermatophyta</taxon>
        <taxon>Magnoliopsida</taxon>
        <taxon>eudicotyledons</taxon>
        <taxon>Gunneridae</taxon>
        <taxon>Pentapetalae</taxon>
        <taxon>rosids</taxon>
        <taxon>malvids</taxon>
        <taxon>Myrtales</taxon>
        <taxon>Myrtaceae</taxon>
        <taxon>Myrtoideae</taxon>
        <taxon>Eucalypteae</taxon>
        <taxon>Eucalyptus</taxon>
    </lineage>
</organism>
<evidence type="ECO:0000313" key="1">
    <source>
        <dbReference type="EMBL" id="KCW86432.1"/>
    </source>
</evidence>
<gene>
    <name evidence="1" type="ORF">EUGRSUZ_B03098</name>
</gene>
<dbReference type="AlphaFoldDB" id="A0A059D7A0"/>
<reference evidence="1" key="1">
    <citation type="submission" date="2013-07" db="EMBL/GenBank/DDBJ databases">
        <title>The genome of Eucalyptus grandis.</title>
        <authorList>
            <person name="Schmutz J."/>
            <person name="Hayes R."/>
            <person name="Myburg A."/>
            <person name="Tuskan G."/>
            <person name="Grattapaglia D."/>
            <person name="Rokhsar D.S."/>
        </authorList>
    </citation>
    <scope>NUCLEOTIDE SEQUENCE</scope>
    <source>
        <tissue evidence="1">Leaf extractions</tissue>
    </source>
</reference>
<name>A0A059D7A0_EUCGR</name>
<dbReference type="InParanoid" id="A0A059D7A0"/>
<sequence>MRVRNVRTVHRGRLKISSTPTSYTHLRRKNTANYFLACHIEIIPLNRIGYHASAHVSMTFRPPPNY</sequence>
<protein>
    <submittedName>
        <fullName evidence="1">Uncharacterized protein</fullName>
    </submittedName>
</protein>